<dbReference type="EMBL" id="CP154858">
    <property type="protein sequence ID" value="XDT72972.1"/>
    <property type="molecule type" value="Genomic_DNA"/>
</dbReference>
<accession>A0AB39UY40</accession>
<name>A0AB39UY40_9GAMM</name>
<organism evidence="1">
    <name type="scientific">Thermohahella caldifontis</name>
    <dbReference type="NCBI Taxonomy" id="3142973"/>
    <lineage>
        <taxon>Bacteria</taxon>
        <taxon>Pseudomonadati</taxon>
        <taxon>Pseudomonadota</taxon>
        <taxon>Gammaproteobacteria</taxon>
        <taxon>Oceanospirillales</taxon>
        <taxon>Hahellaceae</taxon>
        <taxon>Thermohahella</taxon>
    </lineage>
</organism>
<dbReference type="AlphaFoldDB" id="A0AB39UY40"/>
<protein>
    <submittedName>
        <fullName evidence="1">Uncharacterized protein</fullName>
    </submittedName>
</protein>
<sequence length="100" mass="11474">MVKLDYANGVKDVLIRKINKAERELEQLKLDYCRFVYGLSHRTLVMANGRQFQVRNVDLKSMRRLDSGEWSRPVVSGVPVDENGRPAGTDLVTLAEWRVV</sequence>
<gene>
    <name evidence="1" type="ORF">AAIA72_03020</name>
</gene>
<proteinExistence type="predicted"/>
<reference evidence="1" key="1">
    <citation type="submission" date="2024-05" db="EMBL/GenBank/DDBJ databases">
        <title>Genome sequencing of novel strain.</title>
        <authorList>
            <person name="Ganbat D."/>
            <person name="Ganbat S."/>
            <person name="Lee S.-J."/>
        </authorList>
    </citation>
    <scope>NUCLEOTIDE SEQUENCE</scope>
    <source>
        <strain evidence="1">SMD15-11</strain>
    </source>
</reference>
<dbReference type="RefSeq" id="WP_369601973.1">
    <property type="nucleotide sequence ID" value="NZ_CP154858.1"/>
</dbReference>
<dbReference type="KEGG" id="tcd:AAIA72_03020"/>
<evidence type="ECO:0000313" key="1">
    <source>
        <dbReference type="EMBL" id="XDT72972.1"/>
    </source>
</evidence>